<feature type="region of interest" description="Disordered" evidence="1">
    <location>
        <begin position="1"/>
        <end position="25"/>
    </location>
</feature>
<dbReference type="Pfam" id="PF05926">
    <property type="entry name" value="Phage_GPL"/>
    <property type="match status" value="1"/>
</dbReference>
<comment type="caution">
    <text evidence="2">The sequence shown here is derived from an EMBL/GenBank/DDBJ whole genome shotgun (WGS) entry which is preliminary data.</text>
</comment>
<organism evidence="2">
    <name type="scientific">Salmonella enterica</name>
    <name type="common">Salmonella choleraesuis</name>
    <dbReference type="NCBI Taxonomy" id="28901"/>
    <lineage>
        <taxon>Bacteria</taxon>
        <taxon>Pseudomonadati</taxon>
        <taxon>Pseudomonadota</taxon>
        <taxon>Gammaproteobacteria</taxon>
        <taxon>Enterobacterales</taxon>
        <taxon>Enterobacteriaceae</taxon>
        <taxon>Salmonella</taxon>
    </lineage>
</organism>
<protein>
    <submittedName>
        <fullName evidence="2">Capsid assembly protein</fullName>
    </submittedName>
</protein>
<accession>A0A5U0PTX3</accession>
<gene>
    <name evidence="2" type="ORF">DOF42_17325</name>
</gene>
<name>A0A5U0PTX3_SALER</name>
<proteinExistence type="predicted"/>
<evidence type="ECO:0000313" key="2">
    <source>
        <dbReference type="EMBL" id="EBO4818065.1"/>
    </source>
</evidence>
<sequence length="164" mass="18024">MGMVAKPGVSAATDDTTDTDDGNATVSAGDFWPEIALRDLRLAMRLPGRTTTSRLMHAATEAVAHVTGELEDWQAQQEANGFATLAEVPARNINGGSIHVYRYQRAVYAATRAFILENARDVDTTEKGDRKADALDAQTNDLWRDVRWAISDIRGVQRIYAELC</sequence>
<dbReference type="InterPro" id="IPR009225">
    <property type="entry name" value="Phage_head_completion_GpL"/>
</dbReference>
<dbReference type="AlphaFoldDB" id="A0A5U0PTX3"/>
<reference evidence="2" key="1">
    <citation type="submission" date="2018-06" db="EMBL/GenBank/DDBJ databases">
        <authorList>
            <consortium name="PulseNet: The National Subtyping Network for Foodborne Disease Surveillance"/>
            <person name="Tarr C.L."/>
            <person name="Trees E."/>
            <person name="Katz L.S."/>
            <person name="Carleton-Romer H.A."/>
            <person name="Stroika S."/>
            <person name="Kucerova Z."/>
            <person name="Roache K.F."/>
            <person name="Sabol A.L."/>
            <person name="Besser J."/>
            <person name="Gerner-Smidt P."/>
        </authorList>
    </citation>
    <scope>NUCLEOTIDE SEQUENCE</scope>
    <source>
        <strain evidence="2">PNUSAS043090</strain>
    </source>
</reference>
<dbReference type="EMBL" id="AAGIQQ010000022">
    <property type="protein sequence ID" value="EBO4818065.1"/>
    <property type="molecule type" value="Genomic_DNA"/>
</dbReference>
<evidence type="ECO:0000256" key="1">
    <source>
        <dbReference type="SAM" id="MobiDB-lite"/>
    </source>
</evidence>